<keyword evidence="2" id="KW-0964">Secreted</keyword>
<evidence type="ECO:0000256" key="1">
    <source>
        <dbReference type="ARBA" id="ARBA00004613"/>
    </source>
</evidence>
<evidence type="ECO:0000256" key="2">
    <source>
        <dbReference type="ARBA" id="ARBA00022525"/>
    </source>
</evidence>
<dbReference type="PRINTS" id="PR00007">
    <property type="entry name" value="COMPLEMNTC1Q"/>
</dbReference>
<reference evidence="3" key="1">
    <citation type="journal article" date="2012" name="Nature">
        <title>The oyster genome reveals stress adaptation and complexity of shell formation.</title>
        <authorList>
            <person name="Zhang G."/>
            <person name="Fang X."/>
            <person name="Guo X."/>
            <person name="Li L."/>
            <person name="Luo R."/>
            <person name="Xu F."/>
            <person name="Yang P."/>
            <person name="Zhang L."/>
            <person name="Wang X."/>
            <person name="Qi H."/>
            <person name="Xiong Z."/>
            <person name="Que H."/>
            <person name="Xie Y."/>
            <person name="Holland P.W."/>
            <person name="Paps J."/>
            <person name="Zhu Y."/>
            <person name="Wu F."/>
            <person name="Chen Y."/>
            <person name="Wang J."/>
            <person name="Peng C."/>
            <person name="Meng J."/>
            <person name="Yang L."/>
            <person name="Liu J."/>
            <person name="Wen B."/>
            <person name="Zhang N."/>
            <person name="Huang Z."/>
            <person name="Zhu Q."/>
            <person name="Feng Y."/>
            <person name="Mount A."/>
            <person name="Hedgecock D."/>
            <person name="Xu Z."/>
            <person name="Liu Y."/>
            <person name="Domazet-Loso T."/>
            <person name="Du Y."/>
            <person name="Sun X."/>
            <person name="Zhang S."/>
            <person name="Liu B."/>
            <person name="Cheng P."/>
            <person name="Jiang X."/>
            <person name="Li J."/>
            <person name="Fan D."/>
            <person name="Wang W."/>
            <person name="Fu W."/>
            <person name="Wang T."/>
            <person name="Wang B."/>
            <person name="Zhang J."/>
            <person name="Peng Z."/>
            <person name="Li Y."/>
            <person name="Li N."/>
            <person name="Wang J."/>
            <person name="Chen M."/>
            <person name="He Y."/>
            <person name="Tan F."/>
            <person name="Song X."/>
            <person name="Zheng Q."/>
            <person name="Huang R."/>
            <person name="Yang H."/>
            <person name="Du X."/>
            <person name="Chen L."/>
            <person name="Yang M."/>
            <person name="Gaffney P.M."/>
            <person name="Wang S."/>
            <person name="Luo L."/>
            <person name="She Z."/>
            <person name="Ming Y."/>
            <person name="Huang W."/>
            <person name="Zhang S."/>
            <person name="Huang B."/>
            <person name="Zhang Y."/>
            <person name="Qu T."/>
            <person name="Ni P."/>
            <person name="Miao G."/>
            <person name="Wang J."/>
            <person name="Wang Q."/>
            <person name="Steinberg C.E."/>
            <person name="Wang H."/>
            <person name="Li N."/>
            <person name="Qian L."/>
            <person name="Zhang G."/>
            <person name="Li Y."/>
            <person name="Yang H."/>
            <person name="Liu X."/>
            <person name="Wang J."/>
            <person name="Yin Y."/>
            <person name="Wang J."/>
        </authorList>
    </citation>
    <scope>NUCLEOTIDE SEQUENCE [LARGE SCALE GENOMIC DNA]</scope>
    <source>
        <strain evidence="3">05x7-T-G4-1.051#20</strain>
    </source>
</reference>
<dbReference type="SMART" id="SM00110">
    <property type="entry name" value="C1Q"/>
    <property type="match status" value="1"/>
</dbReference>
<dbReference type="InterPro" id="IPR050392">
    <property type="entry name" value="Collagen/C1q_domain"/>
</dbReference>
<dbReference type="Gene3D" id="2.60.120.40">
    <property type="match status" value="1"/>
</dbReference>
<comment type="subcellular location">
    <subcellularLocation>
        <location evidence="1">Secreted</location>
    </subcellularLocation>
</comment>
<dbReference type="AlphaFoldDB" id="K1Q0X8"/>
<sequence length="286" mass="31272">MMAASDSLNTSIPERATSQGADATVLRQLLNQETLIRMSVEKNVHVLMKDMVSLKDSLLSLQSEMAGIRQIAKDGIADSKEKIEGLKSELQSLKETGENLEERLVEQNKTEKTNESLHSLKSEIAETKYDQLKLSAAILSLEWFRNNISSGLIDSKAPMVVAFTAGVTESKRFWSSGNLIFSTIIYNEGGAYDASTGVFTSPTDGIFVFYVTITAYSSNTIYVDIVKNRSSSVRALAYGGSSYQTGTNMAVFSLGRGDKVWVKQHSGQGFYTASTPITSFTGFMIS</sequence>
<dbReference type="InParanoid" id="K1Q0X8"/>
<gene>
    <name evidence="3" type="ORF">CGI_10002247</name>
</gene>
<dbReference type="EMBL" id="JH817556">
    <property type="protein sequence ID" value="EKC22470.1"/>
    <property type="molecule type" value="Genomic_DNA"/>
</dbReference>
<dbReference type="SUPFAM" id="SSF49842">
    <property type="entry name" value="TNF-like"/>
    <property type="match status" value="1"/>
</dbReference>
<proteinExistence type="predicted"/>
<protein>
    <submittedName>
        <fullName evidence="3">Caprin-2</fullName>
    </submittedName>
</protein>
<organism evidence="3">
    <name type="scientific">Magallana gigas</name>
    <name type="common">Pacific oyster</name>
    <name type="synonym">Crassostrea gigas</name>
    <dbReference type="NCBI Taxonomy" id="29159"/>
    <lineage>
        <taxon>Eukaryota</taxon>
        <taxon>Metazoa</taxon>
        <taxon>Spiralia</taxon>
        <taxon>Lophotrochozoa</taxon>
        <taxon>Mollusca</taxon>
        <taxon>Bivalvia</taxon>
        <taxon>Autobranchia</taxon>
        <taxon>Pteriomorphia</taxon>
        <taxon>Ostreida</taxon>
        <taxon>Ostreoidea</taxon>
        <taxon>Ostreidae</taxon>
        <taxon>Magallana</taxon>
    </lineage>
</organism>
<dbReference type="HOGENOM" id="CLU_001074_8_0_1"/>
<accession>K1Q0X8</accession>
<name>K1Q0X8_MAGGI</name>
<evidence type="ECO:0000313" key="3">
    <source>
        <dbReference type="EMBL" id="EKC22470.1"/>
    </source>
</evidence>
<dbReference type="GO" id="GO:0005581">
    <property type="term" value="C:collagen trimer"/>
    <property type="evidence" value="ECO:0007669"/>
    <property type="project" value="UniProtKB-KW"/>
</dbReference>
<dbReference type="PANTHER" id="PTHR15427">
    <property type="entry name" value="EMILIN ELASTIN MICROFIBRIL INTERFACE-LOCATED PROTEIN ELASTIN MICROFIBRIL INTERFACER"/>
    <property type="match status" value="1"/>
</dbReference>
<dbReference type="InterPro" id="IPR001073">
    <property type="entry name" value="C1q_dom"/>
</dbReference>
<dbReference type="InterPro" id="IPR008983">
    <property type="entry name" value="Tumour_necrosis_fac-like_dom"/>
</dbReference>
<dbReference type="PROSITE" id="PS50871">
    <property type="entry name" value="C1Q"/>
    <property type="match status" value="1"/>
</dbReference>
<dbReference type="Pfam" id="PF00386">
    <property type="entry name" value="C1q"/>
    <property type="match status" value="1"/>
</dbReference>
<dbReference type="PANTHER" id="PTHR15427:SF33">
    <property type="entry name" value="COLLAGEN IV NC1 DOMAIN-CONTAINING PROTEIN"/>
    <property type="match status" value="1"/>
</dbReference>